<dbReference type="RefSeq" id="WP_096431050.1">
    <property type="nucleotide sequence ID" value="NZ_NTJD01000002.1"/>
</dbReference>
<keyword evidence="1" id="KW-0732">Signal</keyword>
<dbReference type="EMBL" id="NTJD01000002">
    <property type="protein sequence ID" value="PCD77520.1"/>
    <property type="molecule type" value="Genomic_DNA"/>
</dbReference>
<evidence type="ECO:0000313" key="2">
    <source>
        <dbReference type="EMBL" id="PCD77520.1"/>
    </source>
</evidence>
<organism evidence="2 3">
    <name type="scientific">Pseudothioclava arenosa</name>
    <dbReference type="NCBI Taxonomy" id="1795308"/>
    <lineage>
        <taxon>Bacteria</taxon>
        <taxon>Pseudomonadati</taxon>
        <taxon>Pseudomonadota</taxon>
        <taxon>Alphaproteobacteria</taxon>
        <taxon>Rhodobacterales</taxon>
        <taxon>Paracoccaceae</taxon>
        <taxon>Pseudothioclava</taxon>
    </lineage>
</organism>
<proteinExistence type="predicted"/>
<feature type="chain" id="PRO_5012110487" description="Outer membrane protein beta-barrel domain-containing protein" evidence="1">
    <location>
        <begin position="21"/>
        <end position="268"/>
    </location>
</feature>
<sequence length="268" mass="28540">MKATFALSLVAALAATTAYAEDGTMSFSLEGGYLLEGSTNHVHFGEGAYAGQQQESDHQDGVYGAVGIRYSMPTYFIGVKYDYADVDRGAPFDTDVSPEMGIMTRVFDLEYGRGFNLAGHDAVWTAGLRYADMNFTTDNFSASSGPEHSFTGLGLRVGLETDFELSQPGWSVLADGGLSVLDGSIRSGGRGGWSFGDATNISTTAVGVDLKLGVEFKQSDKVSWVAGYQAKYWSNVNVGISDDSGYGLNVGKSDILLHGPFIGMNLTM</sequence>
<comment type="caution">
    <text evidence="2">The sequence shown here is derived from an EMBL/GenBank/DDBJ whole genome shotgun (WGS) entry which is preliminary data.</text>
</comment>
<dbReference type="InterPro" id="IPR007825">
    <property type="entry name" value="Major_OMP_Legionella"/>
</dbReference>
<gene>
    <name evidence="2" type="ORF">CLN94_03165</name>
</gene>
<evidence type="ECO:0000256" key="1">
    <source>
        <dbReference type="SAM" id="SignalP"/>
    </source>
</evidence>
<name>A0A2A4CT37_9RHOB</name>
<dbReference type="AlphaFoldDB" id="A0A2A4CT37"/>
<accession>A0A2A4CT37</accession>
<dbReference type="Proteomes" id="UP000243507">
    <property type="component" value="Unassembled WGS sequence"/>
</dbReference>
<keyword evidence="3" id="KW-1185">Reference proteome</keyword>
<evidence type="ECO:0008006" key="4">
    <source>
        <dbReference type="Google" id="ProtNLM"/>
    </source>
</evidence>
<dbReference type="Pfam" id="PF05150">
    <property type="entry name" value="Legionella_OMP"/>
    <property type="match status" value="1"/>
</dbReference>
<reference evidence="2 3" key="1">
    <citation type="submission" date="2017-09" db="EMBL/GenBank/DDBJ databases">
        <title>A multilocus sequence analysis scheme for characterization of bacteria in the genus Thioclava.</title>
        <authorList>
            <person name="Liu Y."/>
            <person name="Shao Z."/>
        </authorList>
    </citation>
    <scope>NUCLEOTIDE SEQUENCE [LARGE SCALE GENOMIC DNA]</scope>
    <source>
        <strain evidence="2 3">CAU 1312</strain>
    </source>
</reference>
<protein>
    <recommendedName>
        <fullName evidence="4">Outer membrane protein beta-barrel domain-containing protein</fullName>
    </recommendedName>
</protein>
<feature type="signal peptide" evidence="1">
    <location>
        <begin position="1"/>
        <end position="20"/>
    </location>
</feature>
<evidence type="ECO:0000313" key="3">
    <source>
        <dbReference type="Proteomes" id="UP000243507"/>
    </source>
</evidence>